<protein>
    <recommendedName>
        <fullName evidence="4">DUF4352 domain-containing protein</fullName>
    </recommendedName>
</protein>
<feature type="transmembrane region" description="Helical" evidence="3">
    <location>
        <begin position="38"/>
        <end position="59"/>
    </location>
</feature>
<name>A0A255EVE2_9ACTN</name>
<feature type="compositionally biased region" description="Low complexity" evidence="2">
    <location>
        <begin position="61"/>
        <end position="81"/>
    </location>
</feature>
<reference evidence="5 6" key="1">
    <citation type="submission" date="2017-07" db="EMBL/GenBank/DDBJ databases">
        <title>Draft whole genome sequences of clinical Proprionibacteriaceae strains.</title>
        <authorList>
            <person name="Bernier A.-M."/>
            <person name="Bernard K."/>
            <person name="Domingo M.-C."/>
        </authorList>
    </citation>
    <scope>NUCLEOTIDE SEQUENCE [LARGE SCALE GENOMIC DNA]</scope>
    <source>
        <strain evidence="5 6">NML 150081</strain>
    </source>
</reference>
<evidence type="ECO:0000259" key="4">
    <source>
        <dbReference type="Pfam" id="PF11611"/>
    </source>
</evidence>
<evidence type="ECO:0000313" key="5">
    <source>
        <dbReference type="EMBL" id="OYN92113.1"/>
    </source>
</evidence>
<keyword evidence="3" id="KW-0812">Transmembrane</keyword>
<comment type="caution">
    <text evidence="5">The sequence shown here is derived from an EMBL/GenBank/DDBJ whole genome shotgun (WGS) entry which is preliminary data.</text>
</comment>
<evidence type="ECO:0000313" key="6">
    <source>
        <dbReference type="Proteomes" id="UP000216300"/>
    </source>
</evidence>
<dbReference type="OrthoDB" id="3430849at2"/>
<feature type="compositionally biased region" description="Basic and acidic residues" evidence="2">
    <location>
        <begin position="82"/>
        <end position="101"/>
    </location>
</feature>
<gene>
    <name evidence="5" type="ORF">CGZ91_00930</name>
</gene>
<dbReference type="InterPro" id="IPR029051">
    <property type="entry name" value="DUF4352"/>
</dbReference>
<proteinExistence type="predicted"/>
<feature type="compositionally biased region" description="Polar residues" evidence="2">
    <location>
        <begin position="1"/>
        <end position="13"/>
    </location>
</feature>
<organism evidence="5 6">
    <name type="scientific">Parenemella sanctibonifatiensis</name>
    <dbReference type="NCBI Taxonomy" id="2016505"/>
    <lineage>
        <taxon>Bacteria</taxon>
        <taxon>Bacillati</taxon>
        <taxon>Actinomycetota</taxon>
        <taxon>Actinomycetes</taxon>
        <taxon>Propionibacteriales</taxon>
        <taxon>Propionibacteriaceae</taxon>
        <taxon>Parenemella</taxon>
    </lineage>
</organism>
<dbReference type="RefSeq" id="WP_094452124.1">
    <property type="nucleotide sequence ID" value="NZ_NMVJ01000001.1"/>
</dbReference>
<dbReference type="InterPro" id="IPR029050">
    <property type="entry name" value="Immunoprotect_excell_Ig-like"/>
</dbReference>
<dbReference type="Pfam" id="PF11611">
    <property type="entry name" value="DUF4352"/>
    <property type="match status" value="1"/>
</dbReference>
<accession>A0A255EVE2</accession>
<evidence type="ECO:0000256" key="3">
    <source>
        <dbReference type="SAM" id="Phobius"/>
    </source>
</evidence>
<sequence>MSGHPTSPSQPTYAHTPPQGPGPAQPAGKPKKPFFKRVWVWIAIVVVVLIGLSAVGGGGTDTAPPAGDPAAGGDAGAQSDAGGEKGDGGGEKSDGGGEKSDGGGQEAPAGLNTPVLAGDVEYTITAWECGVEMESPLAEDPQGQYCKMQLTAKNTGSKAVDLSSSFIKVGDGSAEYESTISYNDDAIIYEKINPGNTLTGTVYFDVPEASTPTVALLQGDIFGKTVEVSLS</sequence>
<keyword evidence="3" id="KW-0472">Membrane</keyword>
<evidence type="ECO:0000256" key="1">
    <source>
        <dbReference type="ARBA" id="ARBA00022729"/>
    </source>
</evidence>
<feature type="region of interest" description="Disordered" evidence="2">
    <location>
        <begin position="61"/>
        <end position="114"/>
    </location>
</feature>
<evidence type="ECO:0000256" key="2">
    <source>
        <dbReference type="SAM" id="MobiDB-lite"/>
    </source>
</evidence>
<dbReference type="Proteomes" id="UP000216300">
    <property type="component" value="Unassembled WGS sequence"/>
</dbReference>
<dbReference type="Gene3D" id="2.60.40.1240">
    <property type="match status" value="1"/>
</dbReference>
<keyword evidence="3" id="KW-1133">Transmembrane helix</keyword>
<keyword evidence="1" id="KW-0732">Signal</keyword>
<keyword evidence="6" id="KW-1185">Reference proteome</keyword>
<feature type="region of interest" description="Disordered" evidence="2">
    <location>
        <begin position="1"/>
        <end position="30"/>
    </location>
</feature>
<dbReference type="AlphaFoldDB" id="A0A255EVE2"/>
<dbReference type="EMBL" id="NMVJ01000001">
    <property type="protein sequence ID" value="OYN92113.1"/>
    <property type="molecule type" value="Genomic_DNA"/>
</dbReference>
<feature type="domain" description="DUF4352" evidence="4">
    <location>
        <begin position="110"/>
        <end position="224"/>
    </location>
</feature>